<dbReference type="AlphaFoldDB" id="A0A645DLQ0"/>
<proteinExistence type="predicted"/>
<protein>
    <submittedName>
        <fullName evidence="1">Uncharacterized protein</fullName>
    </submittedName>
</protein>
<accession>A0A645DLQ0</accession>
<comment type="caution">
    <text evidence="1">The sequence shown here is derived from an EMBL/GenBank/DDBJ whole genome shotgun (WGS) entry which is preliminary data.</text>
</comment>
<sequence length="51" mass="5541">MQDSLILEGIAKPISVHRLYVRKEYLACATARIDRVCAEAPSGNAPGAQEK</sequence>
<evidence type="ECO:0000313" key="1">
    <source>
        <dbReference type="EMBL" id="MPM90185.1"/>
    </source>
</evidence>
<name>A0A645DLQ0_9ZZZZ</name>
<reference evidence="1" key="1">
    <citation type="submission" date="2019-08" db="EMBL/GenBank/DDBJ databases">
        <authorList>
            <person name="Kucharzyk K."/>
            <person name="Murdoch R.W."/>
            <person name="Higgins S."/>
            <person name="Loffler F."/>
        </authorList>
    </citation>
    <scope>NUCLEOTIDE SEQUENCE</scope>
</reference>
<dbReference type="EMBL" id="VSSQ01037480">
    <property type="protein sequence ID" value="MPM90185.1"/>
    <property type="molecule type" value="Genomic_DNA"/>
</dbReference>
<organism evidence="1">
    <name type="scientific">bioreactor metagenome</name>
    <dbReference type="NCBI Taxonomy" id="1076179"/>
    <lineage>
        <taxon>unclassified sequences</taxon>
        <taxon>metagenomes</taxon>
        <taxon>ecological metagenomes</taxon>
    </lineage>
</organism>
<gene>
    <name evidence="1" type="ORF">SDC9_137302</name>
</gene>